<dbReference type="EMBL" id="CAFBOF010000044">
    <property type="protein sequence ID" value="CAB4985817.1"/>
    <property type="molecule type" value="Genomic_DNA"/>
</dbReference>
<dbReference type="GO" id="GO:0046872">
    <property type="term" value="F:metal ion binding"/>
    <property type="evidence" value="ECO:0007669"/>
    <property type="project" value="UniProtKB-KW"/>
</dbReference>
<dbReference type="PANTHER" id="PTHR43808:SF8">
    <property type="entry name" value="PEPTIDASE M20 DIMERISATION DOMAIN-CONTAINING PROTEIN"/>
    <property type="match status" value="1"/>
</dbReference>
<keyword evidence="4" id="KW-0378">Hydrolase</keyword>
<dbReference type="GO" id="GO:0016787">
    <property type="term" value="F:hydrolase activity"/>
    <property type="evidence" value="ECO:0007669"/>
    <property type="project" value="UniProtKB-KW"/>
</dbReference>
<dbReference type="PANTHER" id="PTHR43808">
    <property type="entry name" value="ACETYLORNITHINE DEACETYLASE"/>
    <property type="match status" value="1"/>
</dbReference>
<name>A0A6J7MYD7_9ZZZZ</name>
<gene>
    <name evidence="7" type="ORF">UFOPK2683_00212</name>
    <name evidence="8" type="ORF">UFOPK3897_01413</name>
</gene>
<dbReference type="InterPro" id="IPR001261">
    <property type="entry name" value="ArgE/DapE_CS"/>
</dbReference>
<evidence type="ECO:0000259" key="6">
    <source>
        <dbReference type="Pfam" id="PF07687"/>
    </source>
</evidence>
<dbReference type="AlphaFoldDB" id="A0A6J7MYD7"/>
<feature type="domain" description="Peptidase M20 dimerisation" evidence="6">
    <location>
        <begin position="193"/>
        <end position="339"/>
    </location>
</feature>
<dbReference type="SUPFAM" id="SSF55031">
    <property type="entry name" value="Bacterial exopeptidase dimerisation domain"/>
    <property type="match status" value="1"/>
</dbReference>
<proteinExistence type="inferred from homology"/>
<dbReference type="InterPro" id="IPR011650">
    <property type="entry name" value="Peptidase_M20_dimer"/>
</dbReference>
<dbReference type="InterPro" id="IPR050072">
    <property type="entry name" value="Peptidase_M20A"/>
</dbReference>
<evidence type="ECO:0000256" key="4">
    <source>
        <dbReference type="ARBA" id="ARBA00022801"/>
    </source>
</evidence>
<protein>
    <submittedName>
        <fullName evidence="8">Unannotated protein</fullName>
    </submittedName>
</protein>
<evidence type="ECO:0000313" key="8">
    <source>
        <dbReference type="EMBL" id="CAB4985817.1"/>
    </source>
</evidence>
<sequence length="444" mass="48100">MGSEDLANECVDLLGQLIRNACVNDGRVESGGEIRSVDLLADYLGATGLDLERYEPQPGRASLVARIEGTDPEAPSLLLMGHTDVVPVNPDGWSHDPFSGEVIDGFVWGRGAVDMLNLTATQAVAFRKLADSGFRPRGTLIYLAVADEEASGVWGAEHLVEHERDAVMADYVLTESGGFQMHSPGGVRLPVLVAEKGTYWSKIRVKGTPGHGSQPHRTDNALVKAAEVVRRLAEFESAASIHEVWRAYVEGMQFPEEISTALLDAALLPSAMAEMPIGMARMIHACTHTTFSPNVAHGGTKTNVIPDSVDLEVDIRTLPGQTGEEVRALIDEALGDLADQVEITSRDDPSSASPIDTPLWDSLARVSGQLVEGSALVPFLMVGATDNRYFRREGSVGYGFGLFSRRITFEDYATMFHGNDERVDVESLALSEQLWEAVARDLLE</sequence>
<evidence type="ECO:0000256" key="3">
    <source>
        <dbReference type="ARBA" id="ARBA00022723"/>
    </source>
</evidence>
<dbReference type="EMBL" id="CAEZYK010000006">
    <property type="protein sequence ID" value="CAB4714836.1"/>
    <property type="molecule type" value="Genomic_DNA"/>
</dbReference>
<keyword evidence="3" id="KW-0479">Metal-binding</keyword>
<dbReference type="Gene3D" id="3.30.70.360">
    <property type="match status" value="1"/>
</dbReference>
<organism evidence="8">
    <name type="scientific">freshwater metagenome</name>
    <dbReference type="NCBI Taxonomy" id="449393"/>
    <lineage>
        <taxon>unclassified sequences</taxon>
        <taxon>metagenomes</taxon>
        <taxon>ecological metagenomes</taxon>
    </lineage>
</organism>
<keyword evidence="5" id="KW-0862">Zinc</keyword>
<comment type="cofactor">
    <cofactor evidence="1">
        <name>Zn(2+)</name>
        <dbReference type="ChEBI" id="CHEBI:29105"/>
    </cofactor>
</comment>
<dbReference type="Pfam" id="PF01546">
    <property type="entry name" value="Peptidase_M20"/>
    <property type="match status" value="1"/>
</dbReference>
<accession>A0A6J7MYD7</accession>
<dbReference type="PROSITE" id="PS00758">
    <property type="entry name" value="ARGE_DAPE_CPG2_1"/>
    <property type="match status" value="1"/>
</dbReference>
<reference evidence="8" key="1">
    <citation type="submission" date="2020-05" db="EMBL/GenBank/DDBJ databases">
        <authorList>
            <person name="Chiriac C."/>
            <person name="Salcher M."/>
            <person name="Ghai R."/>
            <person name="Kavagutti S V."/>
        </authorList>
    </citation>
    <scope>NUCLEOTIDE SEQUENCE</scope>
</reference>
<evidence type="ECO:0000256" key="2">
    <source>
        <dbReference type="ARBA" id="ARBA00006247"/>
    </source>
</evidence>
<evidence type="ECO:0000256" key="5">
    <source>
        <dbReference type="ARBA" id="ARBA00022833"/>
    </source>
</evidence>
<evidence type="ECO:0000313" key="7">
    <source>
        <dbReference type="EMBL" id="CAB4714836.1"/>
    </source>
</evidence>
<dbReference type="Gene3D" id="1.10.150.900">
    <property type="match status" value="1"/>
</dbReference>
<dbReference type="InterPro" id="IPR036264">
    <property type="entry name" value="Bact_exopeptidase_dim_dom"/>
</dbReference>
<dbReference type="Gene3D" id="3.40.630.10">
    <property type="entry name" value="Zn peptidases"/>
    <property type="match status" value="1"/>
</dbReference>
<evidence type="ECO:0000256" key="1">
    <source>
        <dbReference type="ARBA" id="ARBA00001947"/>
    </source>
</evidence>
<dbReference type="InterPro" id="IPR002933">
    <property type="entry name" value="Peptidase_M20"/>
</dbReference>
<dbReference type="SUPFAM" id="SSF53187">
    <property type="entry name" value="Zn-dependent exopeptidases"/>
    <property type="match status" value="1"/>
</dbReference>
<dbReference type="Pfam" id="PF07687">
    <property type="entry name" value="M20_dimer"/>
    <property type="match status" value="1"/>
</dbReference>
<comment type="similarity">
    <text evidence="2">Belongs to the peptidase M20A family.</text>
</comment>
<dbReference type="PIRSF" id="PIRSF036696">
    <property type="entry name" value="ACY-1"/>
    <property type="match status" value="1"/>
</dbReference>